<organism evidence="2">
    <name type="scientific">Pedococcus sp. KACC 23699</name>
    <dbReference type="NCBI Taxonomy" id="3149228"/>
    <lineage>
        <taxon>Bacteria</taxon>
        <taxon>Bacillati</taxon>
        <taxon>Actinomycetota</taxon>
        <taxon>Actinomycetes</taxon>
        <taxon>Micrococcales</taxon>
        <taxon>Intrasporangiaceae</taxon>
        <taxon>Pedococcus</taxon>
    </lineage>
</organism>
<proteinExistence type="predicted"/>
<protein>
    <submittedName>
        <fullName evidence="2">Uncharacterized protein</fullName>
    </submittedName>
</protein>
<dbReference type="RefSeq" id="WP_406831728.1">
    <property type="nucleotide sequence ID" value="NZ_CP157483.1"/>
</dbReference>
<feature type="signal peptide" evidence="1">
    <location>
        <begin position="1"/>
        <end position="28"/>
    </location>
</feature>
<gene>
    <name evidence="2" type="ORF">ABEG17_02620</name>
</gene>
<dbReference type="EMBL" id="CP157483">
    <property type="protein sequence ID" value="XBO44239.1"/>
    <property type="molecule type" value="Genomic_DNA"/>
</dbReference>
<evidence type="ECO:0000256" key="1">
    <source>
        <dbReference type="SAM" id="SignalP"/>
    </source>
</evidence>
<feature type="chain" id="PRO_5043683514" evidence="1">
    <location>
        <begin position="29"/>
        <end position="148"/>
    </location>
</feature>
<reference evidence="2" key="1">
    <citation type="submission" date="2024-05" db="EMBL/GenBank/DDBJ databases">
        <authorList>
            <person name="Kim S."/>
            <person name="Heo J."/>
            <person name="Choi H."/>
            <person name="Choi Y."/>
            <person name="Kwon S.-W."/>
            <person name="Kim Y."/>
        </authorList>
    </citation>
    <scope>NUCLEOTIDE SEQUENCE</scope>
    <source>
        <strain evidence="2">KACC 23699</strain>
    </source>
</reference>
<evidence type="ECO:0000313" key="2">
    <source>
        <dbReference type="EMBL" id="XBO44239.1"/>
    </source>
</evidence>
<keyword evidence="1" id="KW-0732">Signal</keyword>
<dbReference type="AlphaFoldDB" id="A0AAU7JVU9"/>
<accession>A0AAU7JVU9</accession>
<sequence>MNRLKAKAAVAALGTLALLCVTATSASADGNTWGYVAGTDSGVIRHAITGSGTDITSQSAKIQLTTGDMICNYYINWVYLDMNSNPWYTERAFTNTGCSSAGGTAGSGQQYTVASVYRGHGTAKKGYACAYVFTNNAYRGRACVRVGW</sequence>
<name>A0AAU7JVU9_9MICO</name>